<dbReference type="SUPFAM" id="SSF54236">
    <property type="entry name" value="Ubiquitin-like"/>
    <property type="match status" value="1"/>
</dbReference>
<reference evidence="4" key="1">
    <citation type="journal article" date="2002" name="Science">
        <title>The draft genome of Ciona intestinalis: insights into chordate and vertebrate origins.</title>
        <authorList>
            <person name="Dehal P."/>
            <person name="Satou Y."/>
            <person name="Campbell R.K."/>
            <person name="Chapman J."/>
            <person name="Degnan B."/>
            <person name="De Tomaso A."/>
            <person name="Davidson B."/>
            <person name="Di Gregorio A."/>
            <person name="Gelpke M."/>
            <person name="Goodstein D.M."/>
            <person name="Harafuji N."/>
            <person name="Hastings K.E."/>
            <person name="Ho I."/>
            <person name="Hotta K."/>
            <person name="Huang W."/>
            <person name="Kawashima T."/>
            <person name="Lemaire P."/>
            <person name="Martinez D."/>
            <person name="Meinertzhagen I.A."/>
            <person name="Necula S."/>
            <person name="Nonaka M."/>
            <person name="Putnam N."/>
            <person name="Rash S."/>
            <person name="Saiga H."/>
            <person name="Satake M."/>
            <person name="Terry A."/>
            <person name="Yamada L."/>
            <person name="Wang H.G."/>
            <person name="Awazu S."/>
            <person name="Azumi K."/>
            <person name="Boore J."/>
            <person name="Branno M."/>
            <person name="Chin-Bow S."/>
            <person name="DeSantis R."/>
            <person name="Doyle S."/>
            <person name="Francino P."/>
            <person name="Keys D.N."/>
            <person name="Haga S."/>
            <person name="Hayashi H."/>
            <person name="Hino K."/>
            <person name="Imai K.S."/>
            <person name="Inaba K."/>
            <person name="Kano S."/>
            <person name="Kobayashi K."/>
            <person name="Kobayashi M."/>
            <person name="Lee B.I."/>
            <person name="Makabe K.W."/>
            <person name="Manohar C."/>
            <person name="Matassi G."/>
            <person name="Medina M."/>
            <person name="Mochizuki Y."/>
            <person name="Mount S."/>
            <person name="Morishita T."/>
            <person name="Miura S."/>
            <person name="Nakayama A."/>
            <person name="Nishizaka S."/>
            <person name="Nomoto H."/>
            <person name="Ohta F."/>
            <person name="Oishi K."/>
            <person name="Rigoutsos I."/>
            <person name="Sano M."/>
            <person name="Sasaki A."/>
            <person name="Sasakura Y."/>
            <person name="Shoguchi E."/>
            <person name="Shin-i T."/>
            <person name="Spagnuolo A."/>
            <person name="Stainier D."/>
            <person name="Suzuki M.M."/>
            <person name="Tassy O."/>
            <person name="Takatori N."/>
            <person name="Tokuoka M."/>
            <person name="Yagi K."/>
            <person name="Yoshizaki F."/>
            <person name="Wada S."/>
            <person name="Zhang C."/>
            <person name="Hyatt P.D."/>
            <person name="Larimer F."/>
            <person name="Detter C."/>
            <person name="Doggett N."/>
            <person name="Glavina T."/>
            <person name="Hawkins T."/>
            <person name="Richardson P."/>
            <person name="Lucas S."/>
            <person name="Kohara Y."/>
            <person name="Levine M."/>
            <person name="Satoh N."/>
            <person name="Rokhsar D.S."/>
        </authorList>
    </citation>
    <scope>NUCLEOTIDE SEQUENCE [LARGE SCALE GENOMIC DNA]</scope>
</reference>
<dbReference type="SMART" id="SM00213">
    <property type="entry name" value="UBQ"/>
    <property type="match status" value="1"/>
</dbReference>
<dbReference type="Pfam" id="PF25343">
    <property type="entry name" value="PH_UBFD1_C"/>
    <property type="match status" value="1"/>
</dbReference>
<dbReference type="Ensembl" id="ENSCINT00000019517.3">
    <property type="protein sequence ID" value="ENSCINP00000019517.3"/>
    <property type="gene ID" value="ENSCING00000024409.1"/>
</dbReference>
<dbReference type="GeneTree" id="ENSGT00390000012857"/>
<dbReference type="HOGENOM" id="CLU_079085_1_0_1"/>
<dbReference type="InParanoid" id="F7AWV5"/>
<dbReference type="InterPro" id="IPR057455">
    <property type="entry name" value="UBFD1_C"/>
</dbReference>
<dbReference type="STRING" id="7719.ENSCINP00000019517"/>
<dbReference type="InterPro" id="IPR039120">
    <property type="entry name" value="UBFD1"/>
</dbReference>
<dbReference type="FunCoup" id="F7AWV5">
    <property type="interactions" value="109"/>
</dbReference>
<keyword evidence="4" id="KW-1185">Reference proteome</keyword>
<dbReference type="InterPro" id="IPR029071">
    <property type="entry name" value="Ubiquitin-like_domsf"/>
</dbReference>
<dbReference type="PROSITE" id="PS50053">
    <property type="entry name" value="UBIQUITIN_2"/>
    <property type="match status" value="1"/>
</dbReference>
<evidence type="ECO:0000256" key="1">
    <source>
        <dbReference type="SAM" id="MobiDB-lite"/>
    </source>
</evidence>
<dbReference type="Proteomes" id="UP000008144">
    <property type="component" value="Chromosome 9"/>
</dbReference>
<sequence>MAVPEGDIQCEQDLKSIKDEEPKVESISFKLVFNKQKLDIKWEPNKTIKSLKTHIETLTGVAPAMQKLMFKGLVKDDQILSEAGITNGSKMMLVGSTLTDVISVNTKTSTTSSSVESKAATKEPLSKQKVHEKVIKHGIPDDAMPAYRNGHDDLPDIPLRGMVNKHNHKVRLTFKLEVDQLWLGTKERTEKLTMSSIKQVVSEPITGHEEYHMLALQLGPTEQSRYWIYWVPAQYVRAIKTIILGPWQKF</sequence>
<feature type="compositionally biased region" description="Basic and acidic residues" evidence="1">
    <location>
        <begin position="119"/>
        <end position="129"/>
    </location>
</feature>
<evidence type="ECO:0000259" key="2">
    <source>
        <dbReference type="PROSITE" id="PS50053"/>
    </source>
</evidence>
<reference evidence="3" key="4">
    <citation type="submission" date="2025-09" db="UniProtKB">
        <authorList>
            <consortium name="Ensembl"/>
        </authorList>
    </citation>
    <scope>IDENTIFICATION</scope>
</reference>
<organism evidence="3 4">
    <name type="scientific">Ciona intestinalis</name>
    <name type="common">Transparent sea squirt</name>
    <name type="synonym">Ascidia intestinalis</name>
    <dbReference type="NCBI Taxonomy" id="7719"/>
    <lineage>
        <taxon>Eukaryota</taxon>
        <taxon>Metazoa</taxon>
        <taxon>Chordata</taxon>
        <taxon>Tunicata</taxon>
        <taxon>Ascidiacea</taxon>
        <taxon>Phlebobranchia</taxon>
        <taxon>Cionidae</taxon>
        <taxon>Ciona</taxon>
    </lineage>
</organism>
<feature type="region of interest" description="Disordered" evidence="1">
    <location>
        <begin position="109"/>
        <end position="129"/>
    </location>
</feature>
<dbReference type="AlphaFoldDB" id="F7AWV5"/>
<dbReference type="InterPro" id="IPR000626">
    <property type="entry name" value="Ubiquitin-like_dom"/>
</dbReference>
<feature type="domain" description="Ubiquitin-like" evidence="2">
    <location>
        <begin position="25"/>
        <end position="94"/>
    </location>
</feature>
<dbReference type="Gene3D" id="3.10.20.90">
    <property type="entry name" value="Phosphatidylinositol 3-kinase Catalytic Subunit, Chain A, domain 1"/>
    <property type="match status" value="1"/>
</dbReference>
<accession>F7AWV5</accession>
<feature type="compositionally biased region" description="Low complexity" evidence="1">
    <location>
        <begin position="109"/>
        <end position="118"/>
    </location>
</feature>
<evidence type="ECO:0000313" key="3">
    <source>
        <dbReference type="Ensembl" id="ENSCINP00000019517.3"/>
    </source>
</evidence>
<reference evidence="3" key="2">
    <citation type="journal article" date="2008" name="Genome Biol.">
        <title>Improved genome assembly and evidence-based global gene model set for the chordate Ciona intestinalis: new insight into intron and operon populations.</title>
        <authorList>
            <person name="Satou Y."/>
            <person name="Mineta K."/>
            <person name="Ogasawara M."/>
            <person name="Sasakura Y."/>
            <person name="Shoguchi E."/>
            <person name="Ueno K."/>
            <person name="Yamada L."/>
            <person name="Matsumoto J."/>
            <person name="Wasserscheid J."/>
            <person name="Dewar K."/>
            <person name="Wiley G.B."/>
            <person name="Macmil S.L."/>
            <person name="Roe B.A."/>
            <person name="Zeller R.W."/>
            <person name="Hastings K.E."/>
            <person name="Lemaire P."/>
            <person name="Lindquist E."/>
            <person name="Endo T."/>
            <person name="Hotta K."/>
            <person name="Inaba K."/>
        </authorList>
    </citation>
    <scope>NUCLEOTIDE SEQUENCE [LARGE SCALE GENOMIC DNA]</scope>
    <source>
        <strain evidence="3">wild type</strain>
    </source>
</reference>
<dbReference type="PANTHER" id="PTHR16470:SF0">
    <property type="entry name" value="UBIQUITIN DOMAIN-CONTAINING PROTEIN UBFD1"/>
    <property type="match status" value="1"/>
</dbReference>
<name>F7AWV5_CIOIN</name>
<dbReference type="CDD" id="cd17047">
    <property type="entry name" value="Ubl_UBFD1"/>
    <property type="match status" value="1"/>
</dbReference>
<dbReference type="EMBL" id="EAAA01002976">
    <property type="status" value="NOT_ANNOTATED_CDS"/>
    <property type="molecule type" value="Genomic_DNA"/>
</dbReference>
<dbReference type="PANTHER" id="PTHR16470">
    <property type="entry name" value="UBIQUITIN DOMAIN-CONTAINING PROTEIN UBFD1"/>
    <property type="match status" value="1"/>
</dbReference>
<reference evidence="3" key="3">
    <citation type="submission" date="2025-08" db="UniProtKB">
        <authorList>
            <consortium name="Ensembl"/>
        </authorList>
    </citation>
    <scope>IDENTIFICATION</scope>
</reference>
<dbReference type="Pfam" id="PF00240">
    <property type="entry name" value="ubiquitin"/>
    <property type="match status" value="1"/>
</dbReference>
<proteinExistence type="predicted"/>
<dbReference type="OMA" id="SEPIKEH"/>
<evidence type="ECO:0000313" key="4">
    <source>
        <dbReference type="Proteomes" id="UP000008144"/>
    </source>
</evidence>
<protein>
    <recommendedName>
        <fullName evidence="2">Ubiquitin-like domain-containing protein</fullName>
    </recommendedName>
</protein>